<keyword evidence="3" id="KW-1185">Reference proteome</keyword>
<dbReference type="InParanoid" id="F2URH6"/>
<dbReference type="Proteomes" id="UP000007799">
    <property type="component" value="Unassembled WGS sequence"/>
</dbReference>
<name>F2URH6_SALR5</name>
<dbReference type="RefSeq" id="XP_004988207.1">
    <property type="nucleotide sequence ID" value="XM_004988150.1"/>
</dbReference>
<feature type="region of interest" description="Disordered" evidence="1">
    <location>
        <begin position="127"/>
        <end position="159"/>
    </location>
</feature>
<sequence>MSGDERFWPENTIIKAVVLDFDKTITIKHTRGVVFQPSQLEPENIERNFVDIAFFRRMVEGVRKANPSVKLCIATFADEEEEALCSGRALVRKYLEIAFPNKSTEYFPDEHIQAFNPENQDMDARKVGKVEEASSNDNDDDDDGDDDGDGDGVPKVKGGLGREVWDKFLHMDTAGGGGGACSLQ</sequence>
<evidence type="ECO:0000313" key="2">
    <source>
        <dbReference type="EMBL" id="EGD80145.1"/>
    </source>
</evidence>
<accession>F2URH6</accession>
<evidence type="ECO:0000256" key="1">
    <source>
        <dbReference type="SAM" id="MobiDB-lite"/>
    </source>
</evidence>
<protein>
    <submittedName>
        <fullName evidence="2">Uncharacterized protein</fullName>
    </submittedName>
</protein>
<organism evidence="3">
    <name type="scientific">Salpingoeca rosetta (strain ATCC 50818 / BSB-021)</name>
    <dbReference type="NCBI Taxonomy" id="946362"/>
    <lineage>
        <taxon>Eukaryota</taxon>
        <taxon>Choanoflagellata</taxon>
        <taxon>Craspedida</taxon>
        <taxon>Salpingoecidae</taxon>
        <taxon>Salpingoeca</taxon>
    </lineage>
</organism>
<dbReference type="KEGG" id="sre:PTSG_10829"/>
<gene>
    <name evidence="2" type="ORF">PTSG_10829</name>
</gene>
<feature type="compositionally biased region" description="Acidic residues" evidence="1">
    <location>
        <begin position="137"/>
        <end position="150"/>
    </location>
</feature>
<dbReference type="AlphaFoldDB" id="F2URH6"/>
<dbReference type="EMBL" id="GL832991">
    <property type="protein sequence ID" value="EGD80145.1"/>
    <property type="molecule type" value="Genomic_DNA"/>
</dbReference>
<proteinExistence type="predicted"/>
<dbReference type="GeneID" id="16068734"/>
<evidence type="ECO:0000313" key="3">
    <source>
        <dbReference type="Proteomes" id="UP000007799"/>
    </source>
</evidence>
<reference evidence="2" key="1">
    <citation type="submission" date="2009-08" db="EMBL/GenBank/DDBJ databases">
        <title>Annotation of Salpingoeca rosetta.</title>
        <authorList>
            <consortium name="The Broad Institute Genome Sequencing Platform"/>
            <person name="Russ C."/>
            <person name="Cuomo C."/>
            <person name="Burger G."/>
            <person name="Gray M.W."/>
            <person name="Holland P.W.H."/>
            <person name="King N."/>
            <person name="Lang F.B.F."/>
            <person name="Roger A.J."/>
            <person name="Ruiz-Trillo I."/>
            <person name="Young S.K."/>
            <person name="Zeng Q."/>
            <person name="Gargeya S."/>
            <person name="Alvarado L."/>
            <person name="Berlin A."/>
            <person name="Chapman S.B."/>
            <person name="Chen Z."/>
            <person name="Freedman E."/>
            <person name="Gellesch M."/>
            <person name="Goldberg J."/>
            <person name="Griggs A."/>
            <person name="Gujja S."/>
            <person name="Heilman E."/>
            <person name="Heiman D."/>
            <person name="Howarth C."/>
            <person name="Mehta T."/>
            <person name="Neiman D."/>
            <person name="Pearson M."/>
            <person name="Roberts A."/>
            <person name="Saif S."/>
            <person name="Shea T."/>
            <person name="Shenoy N."/>
            <person name="Sisk P."/>
            <person name="Stolte C."/>
            <person name="Sykes S."/>
            <person name="White J."/>
            <person name="Yandava C."/>
            <person name="Haas B."/>
            <person name="Nusbaum C."/>
            <person name="Birren B."/>
        </authorList>
    </citation>
    <scope>NUCLEOTIDE SEQUENCE [LARGE SCALE GENOMIC DNA]</scope>
    <source>
        <strain evidence="2">ATCC 50818</strain>
    </source>
</reference>